<evidence type="ECO:0000256" key="1">
    <source>
        <dbReference type="ARBA" id="ARBA00004141"/>
    </source>
</evidence>
<dbReference type="Pfam" id="PF02683">
    <property type="entry name" value="DsbD_TM"/>
    <property type="match status" value="1"/>
</dbReference>
<evidence type="ECO:0000259" key="7">
    <source>
        <dbReference type="Pfam" id="PF02683"/>
    </source>
</evidence>
<dbReference type="GO" id="GO:0017004">
    <property type="term" value="P:cytochrome complex assembly"/>
    <property type="evidence" value="ECO:0007669"/>
    <property type="project" value="UniProtKB-KW"/>
</dbReference>
<protein>
    <recommendedName>
        <fullName evidence="7">Cytochrome C biogenesis protein transmembrane domain-containing protein</fullName>
    </recommendedName>
</protein>
<keyword evidence="3" id="KW-0201">Cytochrome c-type biogenesis</keyword>
<keyword evidence="4 6" id="KW-1133">Transmembrane helix</keyword>
<keyword evidence="5 6" id="KW-0472">Membrane</keyword>
<proteinExistence type="predicted"/>
<feature type="transmembrane region" description="Helical" evidence="6">
    <location>
        <begin position="60"/>
        <end position="88"/>
    </location>
</feature>
<accession>A0A2J0L2X4</accession>
<dbReference type="EMBL" id="PEWV01000075">
    <property type="protein sequence ID" value="PIU40857.1"/>
    <property type="molecule type" value="Genomic_DNA"/>
</dbReference>
<reference evidence="8 9" key="1">
    <citation type="submission" date="2017-09" db="EMBL/GenBank/DDBJ databases">
        <title>Depth-based differentiation of microbial function through sediment-hosted aquifers and enrichment of novel symbionts in the deep terrestrial subsurface.</title>
        <authorList>
            <person name="Probst A.J."/>
            <person name="Ladd B."/>
            <person name="Jarett J.K."/>
            <person name="Geller-Mcgrath D.E."/>
            <person name="Sieber C.M."/>
            <person name="Emerson J.B."/>
            <person name="Anantharaman K."/>
            <person name="Thomas B.C."/>
            <person name="Malmstrom R."/>
            <person name="Stieglmeier M."/>
            <person name="Klingl A."/>
            <person name="Woyke T."/>
            <person name="Ryan C.M."/>
            <person name="Banfield J.F."/>
        </authorList>
    </citation>
    <scope>NUCLEOTIDE SEQUENCE [LARGE SCALE GENOMIC DNA]</scope>
    <source>
        <strain evidence="8">CG07_land_8_20_14_0_80_42_15</strain>
    </source>
</reference>
<keyword evidence="2 6" id="KW-0812">Transmembrane</keyword>
<feature type="transmembrane region" description="Helical" evidence="6">
    <location>
        <begin position="20"/>
        <end position="48"/>
    </location>
</feature>
<comment type="caution">
    <text evidence="8">The sequence shown here is derived from an EMBL/GenBank/DDBJ whole genome shotgun (WGS) entry which is preliminary data.</text>
</comment>
<evidence type="ECO:0000256" key="2">
    <source>
        <dbReference type="ARBA" id="ARBA00022692"/>
    </source>
</evidence>
<organism evidence="8 9">
    <name type="scientific">Candidatus Aquitaenariimonas noxiae</name>
    <dbReference type="NCBI Taxonomy" id="1974741"/>
    <lineage>
        <taxon>Bacteria</taxon>
        <taxon>Pseudomonadati</taxon>
        <taxon>Candidatus Omnitrophota</taxon>
        <taxon>Candidatus Aquitaenariimonas</taxon>
    </lineage>
</organism>
<dbReference type="AlphaFoldDB" id="A0A2J0L2X4"/>
<dbReference type="GO" id="GO:0016020">
    <property type="term" value="C:membrane"/>
    <property type="evidence" value="ECO:0007669"/>
    <property type="project" value="UniProtKB-SubCell"/>
</dbReference>
<feature type="domain" description="Cytochrome C biogenesis protein transmembrane" evidence="7">
    <location>
        <begin position="21"/>
        <end position="224"/>
    </location>
</feature>
<sequence>MIQGLLSNFEVYIEGAPLLAYLAAFAGGVAVSFTPCVYPIIPITISYIGASGVKSKGKAFLLSLFYVFGMAFAYSVLGGIAALTGSLFGRIATNPLTNFFVGNLCALLGLSMLGVFEIPIPKFLTQGKFLSKGKGIVPSFLVGAASGLVVGPCTAPPLAVILGYVATKQNVLFGMTLMFVFALGMGFLLVVLGTFTGLIASMPKAGLWLERIKKVFGWILILIGEYFLIATGKLMV</sequence>
<feature type="transmembrane region" description="Helical" evidence="6">
    <location>
        <begin position="140"/>
        <end position="165"/>
    </location>
</feature>
<feature type="transmembrane region" description="Helical" evidence="6">
    <location>
        <begin position="215"/>
        <end position="235"/>
    </location>
</feature>
<evidence type="ECO:0000256" key="3">
    <source>
        <dbReference type="ARBA" id="ARBA00022748"/>
    </source>
</evidence>
<evidence type="ECO:0000313" key="9">
    <source>
        <dbReference type="Proteomes" id="UP000230052"/>
    </source>
</evidence>
<dbReference type="InterPro" id="IPR003834">
    <property type="entry name" value="Cyt_c_assmbl_TM_dom"/>
</dbReference>
<evidence type="ECO:0000256" key="6">
    <source>
        <dbReference type="SAM" id="Phobius"/>
    </source>
</evidence>
<dbReference type="PANTHER" id="PTHR32234:SF0">
    <property type="entry name" value="THIOL:DISULFIDE INTERCHANGE PROTEIN DSBD"/>
    <property type="match status" value="1"/>
</dbReference>
<dbReference type="Proteomes" id="UP000230052">
    <property type="component" value="Unassembled WGS sequence"/>
</dbReference>
<feature type="transmembrane region" description="Helical" evidence="6">
    <location>
        <begin position="171"/>
        <end position="195"/>
    </location>
</feature>
<comment type="subcellular location">
    <subcellularLocation>
        <location evidence="1">Membrane</location>
        <topology evidence="1">Multi-pass membrane protein</topology>
    </subcellularLocation>
</comment>
<gene>
    <name evidence="8" type="ORF">COS99_08095</name>
</gene>
<dbReference type="GO" id="GO:0015035">
    <property type="term" value="F:protein-disulfide reductase activity"/>
    <property type="evidence" value="ECO:0007669"/>
    <property type="project" value="TreeGrafter"/>
</dbReference>
<dbReference type="PANTHER" id="PTHR32234">
    <property type="entry name" value="THIOL:DISULFIDE INTERCHANGE PROTEIN DSBD"/>
    <property type="match status" value="1"/>
</dbReference>
<feature type="transmembrane region" description="Helical" evidence="6">
    <location>
        <begin position="100"/>
        <end position="120"/>
    </location>
</feature>
<name>A0A2J0L2X4_9BACT</name>
<evidence type="ECO:0000313" key="8">
    <source>
        <dbReference type="EMBL" id="PIU40857.1"/>
    </source>
</evidence>
<evidence type="ECO:0000256" key="5">
    <source>
        <dbReference type="ARBA" id="ARBA00023136"/>
    </source>
</evidence>
<dbReference type="GO" id="GO:0045454">
    <property type="term" value="P:cell redox homeostasis"/>
    <property type="evidence" value="ECO:0007669"/>
    <property type="project" value="TreeGrafter"/>
</dbReference>
<evidence type="ECO:0000256" key="4">
    <source>
        <dbReference type="ARBA" id="ARBA00022989"/>
    </source>
</evidence>